<sequence length="248" mass="27650">MNYINKIVMITGAANGIGRAISEMYAEAGAIVILVDKDKEAGERTAAFYREQGYQAYFYEVDLRGIANITELFASVQSEYGKVDVLINNAGLSKFKPFLDLTEEDWDEVLHVNLRALVFASQEFAKQNRGCSYGRIINIASTRAFMSELHSEAYAASKGGIVAFTHALALSLAEENITVNCISPGWIQTTGYEELREQDHRQHPSRRVGKPADVARACLFLTEEQNDFINGENIILDGGMTKKMIYEE</sequence>
<protein>
    <submittedName>
        <fullName evidence="3">SDR family NAD(P)-dependent oxidoreductase</fullName>
        <ecNumber evidence="3">1.1.1.-</ecNumber>
    </submittedName>
</protein>
<comment type="similarity">
    <text evidence="1">Belongs to the short-chain dehydrogenases/reductases (SDR) family.</text>
</comment>
<evidence type="ECO:0000259" key="2">
    <source>
        <dbReference type="SMART" id="SM00822"/>
    </source>
</evidence>
<dbReference type="Pfam" id="PF13561">
    <property type="entry name" value="adh_short_C2"/>
    <property type="match status" value="1"/>
</dbReference>
<evidence type="ECO:0000313" key="3">
    <source>
        <dbReference type="EMBL" id="MFB9757236.1"/>
    </source>
</evidence>
<dbReference type="InterPro" id="IPR036291">
    <property type="entry name" value="NAD(P)-bd_dom_sf"/>
</dbReference>
<name>A0ABV5WAP6_9BACI</name>
<evidence type="ECO:0000256" key="1">
    <source>
        <dbReference type="ARBA" id="ARBA00006484"/>
    </source>
</evidence>
<dbReference type="GO" id="GO:0016491">
    <property type="term" value="F:oxidoreductase activity"/>
    <property type="evidence" value="ECO:0007669"/>
    <property type="project" value="UniProtKB-KW"/>
</dbReference>
<dbReference type="EC" id="1.1.1.-" evidence="3"/>
<dbReference type="SMART" id="SM00822">
    <property type="entry name" value="PKS_KR"/>
    <property type="match status" value="1"/>
</dbReference>
<dbReference type="Gene3D" id="3.40.50.720">
    <property type="entry name" value="NAD(P)-binding Rossmann-like Domain"/>
    <property type="match status" value="1"/>
</dbReference>
<dbReference type="PRINTS" id="PR00080">
    <property type="entry name" value="SDRFAMILY"/>
</dbReference>
<dbReference type="EMBL" id="JBHMAF010000008">
    <property type="protein sequence ID" value="MFB9757236.1"/>
    <property type="molecule type" value="Genomic_DNA"/>
</dbReference>
<gene>
    <name evidence="3" type="ORF">ACFFMS_01535</name>
</gene>
<reference evidence="3 4" key="1">
    <citation type="submission" date="2024-09" db="EMBL/GenBank/DDBJ databases">
        <authorList>
            <person name="Sun Q."/>
            <person name="Mori K."/>
        </authorList>
    </citation>
    <scope>NUCLEOTIDE SEQUENCE [LARGE SCALE GENOMIC DNA]</scope>
    <source>
        <strain evidence="3 4">JCM 11201</strain>
    </source>
</reference>
<organism evidence="3 4">
    <name type="scientific">Ectobacillus funiculus</name>
    <dbReference type="NCBI Taxonomy" id="137993"/>
    <lineage>
        <taxon>Bacteria</taxon>
        <taxon>Bacillati</taxon>
        <taxon>Bacillota</taxon>
        <taxon>Bacilli</taxon>
        <taxon>Bacillales</taxon>
        <taxon>Bacillaceae</taxon>
        <taxon>Ectobacillus</taxon>
    </lineage>
</organism>
<dbReference type="InterPro" id="IPR050259">
    <property type="entry name" value="SDR"/>
</dbReference>
<dbReference type="InterPro" id="IPR020904">
    <property type="entry name" value="Sc_DH/Rdtase_CS"/>
</dbReference>
<dbReference type="RefSeq" id="WP_379947545.1">
    <property type="nucleotide sequence ID" value="NZ_JBHMAF010000008.1"/>
</dbReference>
<accession>A0ABV5WAP6</accession>
<comment type="caution">
    <text evidence="3">The sequence shown here is derived from an EMBL/GenBank/DDBJ whole genome shotgun (WGS) entry which is preliminary data.</text>
</comment>
<dbReference type="PRINTS" id="PR00081">
    <property type="entry name" value="GDHRDH"/>
</dbReference>
<dbReference type="InterPro" id="IPR057326">
    <property type="entry name" value="KR_dom"/>
</dbReference>
<dbReference type="InterPro" id="IPR002347">
    <property type="entry name" value="SDR_fam"/>
</dbReference>
<dbReference type="CDD" id="cd05233">
    <property type="entry name" value="SDR_c"/>
    <property type="match status" value="1"/>
</dbReference>
<keyword evidence="4" id="KW-1185">Reference proteome</keyword>
<dbReference type="PANTHER" id="PTHR42879">
    <property type="entry name" value="3-OXOACYL-(ACYL-CARRIER-PROTEIN) REDUCTASE"/>
    <property type="match status" value="1"/>
</dbReference>
<proteinExistence type="inferred from homology"/>
<dbReference type="SUPFAM" id="SSF51735">
    <property type="entry name" value="NAD(P)-binding Rossmann-fold domains"/>
    <property type="match status" value="1"/>
</dbReference>
<feature type="domain" description="Ketoreductase" evidence="2">
    <location>
        <begin position="6"/>
        <end position="180"/>
    </location>
</feature>
<keyword evidence="3" id="KW-0560">Oxidoreductase</keyword>
<dbReference type="PANTHER" id="PTHR42879:SF2">
    <property type="entry name" value="3-OXOACYL-[ACYL-CARRIER-PROTEIN] REDUCTASE FABG"/>
    <property type="match status" value="1"/>
</dbReference>
<dbReference type="PROSITE" id="PS00061">
    <property type="entry name" value="ADH_SHORT"/>
    <property type="match status" value="1"/>
</dbReference>
<evidence type="ECO:0000313" key="4">
    <source>
        <dbReference type="Proteomes" id="UP001589609"/>
    </source>
</evidence>
<dbReference type="Proteomes" id="UP001589609">
    <property type="component" value="Unassembled WGS sequence"/>
</dbReference>